<evidence type="ECO:0000259" key="1">
    <source>
        <dbReference type="Pfam" id="PF17989"/>
    </source>
</evidence>
<feature type="domain" description="Actin homologue MreB-like C-terminal" evidence="2">
    <location>
        <begin position="206"/>
        <end position="332"/>
    </location>
</feature>
<gene>
    <name evidence="3" type="ORF">COK99_02000</name>
</gene>
<dbReference type="InterPro" id="IPR040607">
    <property type="entry name" value="ALP_N"/>
</dbReference>
<evidence type="ECO:0000259" key="2">
    <source>
        <dbReference type="Pfam" id="PF21522"/>
    </source>
</evidence>
<dbReference type="SUPFAM" id="SSF53067">
    <property type="entry name" value="Actin-like ATPase domain"/>
    <property type="match status" value="2"/>
</dbReference>
<accession>A0A9X7BTK9</accession>
<dbReference type="RefSeq" id="WP_098685641.1">
    <property type="nucleotide sequence ID" value="NZ_NVDU01000003.1"/>
</dbReference>
<evidence type="ECO:0000313" key="3">
    <source>
        <dbReference type="EMBL" id="PFV35814.1"/>
    </source>
</evidence>
<dbReference type="AlphaFoldDB" id="A0A9X7BTK9"/>
<dbReference type="InterPro" id="IPR043129">
    <property type="entry name" value="ATPase_NBD"/>
</dbReference>
<dbReference type="CDD" id="cd24027">
    <property type="entry name" value="ASKHA_NBD_ParM_Ta0583-like"/>
    <property type="match status" value="1"/>
</dbReference>
<feature type="domain" description="Actin-like protein N-terminal" evidence="1">
    <location>
        <begin position="18"/>
        <end position="179"/>
    </location>
</feature>
<dbReference type="Pfam" id="PF17989">
    <property type="entry name" value="ALP_N"/>
    <property type="match status" value="1"/>
</dbReference>
<dbReference type="Pfam" id="PF21522">
    <property type="entry name" value="MreB-like_C"/>
    <property type="match status" value="1"/>
</dbReference>
<dbReference type="Proteomes" id="UP000223366">
    <property type="component" value="Unassembled WGS sequence"/>
</dbReference>
<evidence type="ECO:0000313" key="4">
    <source>
        <dbReference type="Proteomes" id="UP000223366"/>
    </source>
</evidence>
<organism evidence="3 4">
    <name type="scientific">Bacillus thuringiensis</name>
    <dbReference type="NCBI Taxonomy" id="1428"/>
    <lineage>
        <taxon>Bacteria</taxon>
        <taxon>Bacillati</taxon>
        <taxon>Bacillota</taxon>
        <taxon>Bacilli</taxon>
        <taxon>Bacillales</taxon>
        <taxon>Bacillaceae</taxon>
        <taxon>Bacillus</taxon>
        <taxon>Bacillus cereus group</taxon>
    </lineage>
</organism>
<protein>
    <recommendedName>
        <fullName evidence="5">Actin-like protein N-terminal domain-containing protein</fullName>
    </recommendedName>
</protein>
<evidence type="ECO:0008006" key="5">
    <source>
        <dbReference type="Google" id="ProtNLM"/>
    </source>
</evidence>
<reference evidence="3 4" key="1">
    <citation type="submission" date="2017-09" db="EMBL/GenBank/DDBJ databases">
        <title>Large-scale bioinformatics analysis of Bacillus genomes uncovers conserved roles of natural products in bacterial physiology.</title>
        <authorList>
            <consortium name="Agbiome Team Llc"/>
            <person name="Bleich R.M."/>
            <person name="Grubbs K.J."/>
            <person name="Santa Maria K.C."/>
            <person name="Allen S.E."/>
            <person name="Farag S."/>
            <person name="Shank E.A."/>
            <person name="Bowers A."/>
        </authorList>
    </citation>
    <scope>NUCLEOTIDE SEQUENCE [LARGE SCALE GENOMIC DNA]</scope>
    <source>
        <strain evidence="3 4">AFS060060</strain>
    </source>
</reference>
<name>A0A9X7BTK9_BACTU</name>
<dbReference type="InterPro" id="IPR049067">
    <property type="entry name" value="MreB-like_C"/>
</dbReference>
<sequence length="393" mass="43698">MKAVANKKAKEKQTTLVGLDVGFGALKYISNAHPYLTAIPSAVVPGKYKTSNKLVGSKEIDPENLVVETEEGTFTVGQLALKVPNTTTKRTVVRDRANDVFSKVLFQTGLGMAVPHQSGEYDVFLVTGLPNKDFELSIKDNLEEFLNKSFTIKFPVNGGNEIVKKINVVGLEIMRQPEGAVTYNQFTFSPEEFLMPSENAKNFIGIIDCGHFTTDYSLFRDGVIMEDAITSNSTVAVNDVYKRLRKVLTIKFDKLGYTEYQAEEEDLDNAVLTGKVEYVEEHDVSKEVEECVKTVAKIIAKDILDAWGNETNRVQTILLSGGGSALFSDALKQEFEDRKKRGFEVLDVAQFSNVLGYYMYGCIALTDEKEQGEVFSEFVEPVFSADEEVAETE</sequence>
<dbReference type="Gene3D" id="3.30.420.40">
    <property type="match status" value="2"/>
</dbReference>
<comment type="caution">
    <text evidence="3">The sequence shown here is derived from an EMBL/GenBank/DDBJ whole genome shotgun (WGS) entry which is preliminary data.</text>
</comment>
<dbReference type="EMBL" id="NVDU01000003">
    <property type="protein sequence ID" value="PFV35814.1"/>
    <property type="molecule type" value="Genomic_DNA"/>
</dbReference>
<proteinExistence type="predicted"/>